<protein>
    <submittedName>
        <fullName evidence="2">Uncharacterized protein</fullName>
    </submittedName>
</protein>
<accession>A0A3P7PYP6</accession>
<keyword evidence="3" id="KW-1185">Reference proteome</keyword>
<sequence>MDDRTSELAEAVADAKKVPDKQEEESEEEDEEVERPVSSKEMRAALAAMNVSGRFLRLMGELECDVSFEGTQSRGTCCLTNRPKLDLLGLEWIEKLGLPDLPLNRFCNGVQSTRPSPAKSNQLTTDLMSTPQLLPRCIRRRRRGNQDRIRQQRPSPVKRLVGQLTTARAKGMVPQQSPHPLLPRLQPTP</sequence>
<evidence type="ECO:0000313" key="2">
    <source>
        <dbReference type="EMBL" id="VDN23909.1"/>
    </source>
</evidence>
<dbReference type="EMBL" id="UYRU01073836">
    <property type="protein sequence ID" value="VDN23909.1"/>
    <property type="molecule type" value="Genomic_DNA"/>
</dbReference>
<dbReference type="Proteomes" id="UP000281553">
    <property type="component" value="Unassembled WGS sequence"/>
</dbReference>
<evidence type="ECO:0000256" key="1">
    <source>
        <dbReference type="SAM" id="MobiDB-lite"/>
    </source>
</evidence>
<dbReference type="OrthoDB" id="6284779at2759"/>
<feature type="compositionally biased region" description="Basic and acidic residues" evidence="1">
    <location>
        <begin position="1"/>
        <end position="21"/>
    </location>
</feature>
<evidence type="ECO:0000313" key="3">
    <source>
        <dbReference type="Proteomes" id="UP000281553"/>
    </source>
</evidence>
<organism evidence="2 3">
    <name type="scientific">Dibothriocephalus latus</name>
    <name type="common">Fish tapeworm</name>
    <name type="synonym">Diphyllobothrium latum</name>
    <dbReference type="NCBI Taxonomy" id="60516"/>
    <lineage>
        <taxon>Eukaryota</taxon>
        <taxon>Metazoa</taxon>
        <taxon>Spiralia</taxon>
        <taxon>Lophotrochozoa</taxon>
        <taxon>Platyhelminthes</taxon>
        <taxon>Cestoda</taxon>
        <taxon>Eucestoda</taxon>
        <taxon>Diphyllobothriidea</taxon>
        <taxon>Diphyllobothriidae</taxon>
        <taxon>Dibothriocephalus</taxon>
    </lineage>
</organism>
<dbReference type="AlphaFoldDB" id="A0A3P7PYP6"/>
<feature type="compositionally biased region" description="Acidic residues" evidence="1">
    <location>
        <begin position="22"/>
        <end position="33"/>
    </location>
</feature>
<proteinExistence type="predicted"/>
<name>A0A3P7PYP6_DIBLA</name>
<feature type="region of interest" description="Disordered" evidence="1">
    <location>
        <begin position="1"/>
        <end position="39"/>
    </location>
</feature>
<feature type="region of interest" description="Disordered" evidence="1">
    <location>
        <begin position="168"/>
        <end position="189"/>
    </location>
</feature>
<gene>
    <name evidence="2" type="ORF">DILT_LOCUS14342</name>
</gene>
<reference evidence="2 3" key="1">
    <citation type="submission" date="2018-11" db="EMBL/GenBank/DDBJ databases">
        <authorList>
            <consortium name="Pathogen Informatics"/>
        </authorList>
    </citation>
    <scope>NUCLEOTIDE SEQUENCE [LARGE SCALE GENOMIC DNA]</scope>
</reference>